<dbReference type="OrthoDB" id="6624816at2"/>
<sequence length="138" mass="15928">MELTEKYAVWYSTCANYDLVQNYFSKENGTPKFEKDFGLKNRFVDYDHAISIWYGKDHGEFGDISSDNPAIDNGFLFITTPIAERLRALGVEEISYIFAIPDFEYDNVSEKGNVMEFLDNIICSQKSSSWLDDILNDM</sequence>
<proteinExistence type="predicted"/>
<dbReference type="RefSeq" id="WP_075199620.1">
    <property type="nucleotide sequence ID" value="NZ_CP187984.1"/>
</dbReference>
<protein>
    <submittedName>
        <fullName evidence="1">Uncharacterized protein</fullName>
    </submittedName>
</protein>
<reference evidence="1" key="1">
    <citation type="submission" date="2016-12" db="EMBL/GenBank/DDBJ databases">
        <title>Analysis of the Molecular Diversity Among Cronobacter Species Isolated from Filth Flies Using a Pan Genomic DNA Microarray.</title>
        <authorList>
            <person name="Pava-Ripoll M."/>
            <person name="Tall B."/>
            <person name="Farber J."/>
            <person name="Fanning S."/>
            <person name="Lehner A."/>
            <person name="Stephan R."/>
            <person name="Pagotto F."/>
            <person name="Iverson C."/>
            <person name="Ziobro G."/>
            <person name="Miller A."/>
            <person name="Pearson R."/>
            <person name="Yan Q."/>
            <person name="Kim M."/>
            <person name="Jeong S."/>
            <person name="Park J."/>
            <person name="Jun S."/>
            <person name="Choi H."/>
            <person name="Chung T."/>
            <person name="Yoo Y."/>
            <person name="Park E."/>
            <person name="Hwang S."/>
            <person name="Lee B."/>
            <person name="Sathyamoorthy V."/>
            <person name="Carter L."/>
            <person name="Mammel M."/>
            <person name="Jackson S."/>
            <person name="Kothary M."/>
            <person name="Patel I."/>
            <person name="Grim C."/>
            <person name="Gopinath G."/>
            <person name="Gangiredla J."/>
            <person name="Chase H."/>
        </authorList>
    </citation>
    <scope>NUCLEOTIDE SEQUENCE [LARGE SCALE GENOMIC DNA]</scope>
    <source>
        <strain evidence="1">MOD1-Sh41s</strain>
    </source>
</reference>
<organism evidence="1">
    <name type="scientific">Cronobacter turicensis</name>
    <dbReference type="NCBI Taxonomy" id="413502"/>
    <lineage>
        <taxon>Bacteria</taxon>
        <taxon>Pseudomonadati</taxon>
        <taxon>Pseudomonadota</taxon>
        <taxon>Gammaproteobacteria</taxon>
        <taxon>Enterobacterales</taxon>
        <taxon>Enterobacteriaceae</taxon>
        <taxon>Cronobacter</taxon>
    </lineage>
</organism>
<dbReference type="AlphaFoldDB" id="A0A2T7AXD8"/>
<comment type="caution">
    <text evidence="1">The sequence shown here is derived from an EMBL/GenBank/DDBJ whole genome shotgun (WGS) entry which is preliminary data.</text>
</comment>
<gene>
    <name evidence="1" type="ORF">BS411_20715</name>
</gene>
<name>A0A2T7AXD8_9ENTR</name>
<evidence type="ECO:0000313" key="1">
    <source>
        <dbReference type="EMBL" id="PUX17183.1"/>
    </source>
</evidence>
<dbReference type="EMBL" id="MSAG01000044">
    <property type="protein sequence ID" value="PUX17183.1"/>
    <property type="molecule type" value="Genomic_DNA"/>
</dbReference>
<accession>A0A2T7AXD8</accession>